<dbReference type="Pfam" id="PF18962">
    <property type="entry name" value="Por_Secre_tail"/>
    <property type="match status" value="1"/>
</dbReference>
<dbReference type="InterPro" id="IPR001611">
    <property type="entry name" value="Leu-rich_rpt"/>
</dbReference>
<dbReference type="SMART" id="SM00365">
    <property type="entry name" value="LRR_SD22"/>
    <property type="match status" value="9"/>
</dbReference>
<evidence type="ECO:0000256" key="2">
    <source>
        <dbReference type="ARBA" id="ARBA00022729"/>
    </source>
</evidence>
<evidence type="ECO:0000313" key="7">
    <source>
        <dbReference type="Proteomes" id="UP000479938"/>
    </source>
</evidence>
<dbReference type="PANTHER" id="PTHR47566">
    <property type="match status" value="1"/>
</dbReference>
<dbReference type="InterPro" id="IPR026444">
    <property type="entry name" value="Secre_tail"/>
</dbReference>
<proteinExistence type="predicted"/>
<dbReference type="PANTHER" id="PTHR47566:SF1">
    <property type="entry name" value="PROTEIN NUD1"/>
    <property type="match status" value="1"/>
</dbReference>
<accession>A0A6J4GJM8</accession>
<reference evidence="6 7" key="1">
    <citation type="submission" date="2020-02" db="EMBL/GenBank/DDBJ databases">
        <authorList>
            <person name="Criscuolo A."/>
        </authorList>
    </citation>
    <scope>NUCLEOTIDE SEQUENCE [LARGE SCALE GENOMIC DNA]</scope>
    <source>
        <strain evidence="6">CIP105534</strain>
    </source>
</reference>
<dbReference type="Gene3D" id="3.80.10.10">
    <property type="entry name" value="Ribonuclease Inhibitor"/>
    <property type="match status" value="7"/>
</dbReference>
<dbReference type="InterPro" id="IPR008979">
    <property type="entry name" value="Galactose-bd-like_sf"/>
</dbReference>
<dbReference type="EMBL" id="CADCSU010000085">
    <property type="protein sequence ID" value="CAA9198462.1"/>
    <property type="molecule type" value="Genomic_DNA"/>
</dbReference>
<feature type="signal peptide" evidence="4">
    <location>
        <begin position="1"/>
        <end position="18"/>
    </location>
</feature>
<evidence type="ECO:0000256" key="3">
    <source>
        <dbReference type="ARBA" id="ARBA00022737"/>
    </source>
</evidence>
<dbReference type="InterPro" id="IPR032675">
    <property type="entry name" value="LRR_dom_sf"/>
</dbReference>
<keyword evidence="1" id="KW-0433">Leucine-rich repeat</keyword>
<gene>
    <name evidence="6" type="ORF">FLA105534_02119</name>
</gene>
<dbReference type="SUPFAM" id="SSF52058">
    <property type="entry name" value="L domain-like"/>
    <property type="match status" value="5"/>
</dbReference>
<dbReference type="NCBIfam" id="TIGR04183">
    <property type="entry name" value="Por_Secre_tail"/>
    <property type="match status" value="1"/>
</dbReference>
<keyword evidence="7" id="KW-1185">Reference proteome</keyword>
<dbReference type="PROSITE" id="PS51450">
    <property type="entry name" value="LRR"/>
    <property type="match status" value="1"/>
</dbReference>
<sequence length="1750" mass="191614">MKTKLLLFLLLLSLTVTAQTNLVPNGNFETWSSSSQPDNWIRFFSGYVSQSTTAQNGKSSVNMMVATGTFNYINSEYFAVQANKTYRVTLYHRAVKGTFSSIDLSLYHKPSTFKEEIIKKSDVTFSTTEWRKIEFEYTSKVAENIEVDIWTNGSLNSEILIDNVSVVDVADVPVQYTLIPDVEFEKSLIDQGLDSGAIDGKVPTLNIKSVKTLQLNPLVISNLTGIQDFESLESLICKGTGISGANGGNGKLTNLDVSKNLNLKTLDVSSNQLTSLDVSKNTALTSLNFSANKIPMIDLTNNVKLTSLTFNYNQIKDIDVTKNIALENLEFTTTLISAIDLSQNTALTNLRCVDNPGITLIDVSQNIGLNYLEVSRLKLNALDVTKNINLLALNCNLNQIASLDVSKNIKLNSLNCSNNQLKFLDVSKNIDLSVLSGSNNQLTSLDISTNLNLYNLSVYSNQLTTLDVSKNIKLTNVICNVNKLTSLDLSKNTKLSNFGCATNQLKSLNLKNGNNSTIKGYSIILTENPELSCITVDDVAYANKNWTDQKDREAYFSSYDCATITQISDPAFEDKLIAMGIDTDSKNGLVLNSSIAAITSLDISNSSIINLEGIQGFKALTTLIASGNLLKKVDLSKNSALTTLNTLNNPTLSCIQVADVAVADTWNTTKDATTNFNLDCNLYTLIPDSKFEDKLIALNIDKDGKNGKVKTESIEFITSLDVSTDDITDLTGIQDFKNLKKLSCKGTGSFNVSNGKLTKLDVSKNLMLTELNCSYNQLTNLDVSKNLSLGVLYLNNNKLTEINFSANKNLTTLNCNNNPITKINTSENPALAYLYCTDVSVTSLNVTNNLALKALDFERNAITDIDVSKNTALEFLNCAQNPISSLNLTNNKNLQNLNCSGSYYQTNGGSGKITTLNLYNNPLLTSLDCSSNQLSKLDLSSNPKITIFRCYGNILTDLDLSKNTALTQVSANSNRLKSINFKNGNNTKATTVEFKSNPGLDCIQVDDVSYANSNWNTKKDETSNFSTDCAYSTLIPDPKFEDKLIALGIDSGEKDGKVLTKNIVDLTSLDVSNAQITDLTGIESFINLESLAADSNNLTKINVSENQKLANLNVSKNQLTRLNVTNNLRLVTVYCSDNLLTNLDLSKNLSLITTYCPNNKLISLNLKNGNNTASDISGIKNFTNNPDLRCIQVDNETNANAKWASYKDSSANYSSNCEYSTAIPDPKFEDKLIALGIDSGEKDGKVATANINAIVKINLDNSEIKNLTGIQDFISLKNLSLRNNQLSTLDISKNTELTNLDISVNQLASIDISKNTNLTNLDSSLNRLTNIDVSKNIKLGSLIITNNEFTDLNISKNTNLTSLNINYNKIPTIDVSKNSVLASLYAVSNKMESLNISNNKYLTVLDIASNQISSLDVSQNPLLQVIKVSQNILKTFDVSQNPALNFLTVNNNQLTNLNLKNGKNTFLTNGYISLYTNPKLYCILVDNVTYANTNWLNRKDDFATFNTECTGEITLPANNFTVETKGESCLGENNGEISIAAKNSFAYTATINDKTYTFNNNNLKVTSLTPGVYKITITIPEMIFEQNFTVTIAKGATITGKSSVTSKTVDVEITSGTAPFTVFVDGTEQFQTNDASFSLDVIKNALVEVATAKACEGVFAKKVAVSDFDSDYQILSAYPNPTRGSFEIEIPSAKNEVKIELYNFSGQLISAKTYPIENGKAQLNLENQPSGIYAAKIYLDTPEYIKIIKK</sequence>
<dbReference type="Proteomes" id="UP000479938">
    <property type="component" value="Unassembled WGS sequence"/>
</dbReference>
<organism evidence="6 7">
    <name type="scientific">Flavobacterium bizetiae</name>
    <dbReference type="NCBI Taxonomy" id="2704140"/>
    <lineage>
        <taxon>Bacteria</taxon>
        <taxon>Pseudomonadati</taxon>
        <taxon>Bacteroidota</taxon>
        <taxon>Flavobacteriia</taxon>
        <taxon>Flavobacteriales</taxon>
        <taxon>Flavobacteriaceae</taxon>
        <taxon>Flavobacterium</taxon>
    </lineage>
</organism>
<feature type="domain" description="Secretion system C-terminal sorting" evidence="5">
    <location>
        <begin position="1678"/>
        <end position="1744"/>
    </location>
</feature>
<dbReference type="RefSeq" id="WP_173970741.1">
    <property type="nucleotide sequence ID" value="NZ_CADCSU010000085.1"/>
</dbReference>
<feature type="chain" id="PRO_5026768106" description="Secretion system C-terminal sorting domain-containing protein" evidence="4">
    <location>
        <begin position="19"/>
        <end position="1750"/>
    </location>
</feature>
<evidence type="ECO:0000313" key="6">
    <source>
        <dbReference type="EMBL" id="CAA9198462.1"/>
    </source>
</evidence>
<evidence type="ECO:0000259" key="5">
    <source>
        <dbReference type="Pfam" id="PF18962"/>
    </source>
</evidence>
<keyword evidence="2 4" id="KW-0732">Signal</keyword>
<dbReference type="InterPro" id="IPR052574">
    <property type="entry name" value="CDIRP"/>
</dbReference>
<keyword evidence="3" id="KW-0677">Repeat</keyword>
<dbReference type="SUPFAM" id="SSF49785">
    <property type="entry name" value="Galactose-binding domain-like"/>
    <property type="match status" value="1"/>
</dbReference>
<evidence type="ECO:0000256" key="4">
    <source>
        <dbReference type="SAM" id="SignalP"/>
    </source>
</evidence>
<name>A0A6J4GJM8_9FLAO</name>
<evidence type="ECO:0000256" key="1">
    <source>
        <dbReference type="ARBA" id="ARBA00022614"/>
    </source>
</evidence>
<dbReference type="Gene3D" id="2.60.120.260">
    <property type="entry name" value="Galactose-binding domain-like"/>
    <property type="match status" value="1"/>
</dbReference>
<dbReference type="GO" id="GO:0035591">
    <property type="term" value="F:signaling adaptor activity"/>
    <property type="evidence" value="ECO:0007669"/>
    <property type="project" value="TreeGrafter"/>
</dbReference>
<protein>
    <recommendedName>
        <fullName evidence="5">Secretion system C-terminal sorting domain-containing protein</fullName>
    </recommendedName>
</protein>